<gene>
    <name evidence="3" type="ORF">KHY67_03215</name>
</gene>
<keyword evidence="1" id="KW-0808">Transferase</keyword>
<dbReference type="GO" id="GO:0016020">
    <property type="term" value="C:membrane"/>
    <property type="evidence" value="ECO:0007669"/>
    <property type="project" value="InterPro"/>
</dbReference>
<evidence type="ECO:0000313" key="3">
    <source>
        <dbReference type="EMBL" id="MBS5146696.1"/>
    </source>
</evidence>
<dbReference type="InterPro" id="IPR051471">
    <property type="entry name" value="Bacterial_PTS_sugar_comp"/>
</dbReference>
<evidence type="ECO:0000259" key="2">
    <source>
        <dbReference type="PROSITE" id="PS51096"/>
    </source>
</evidence>
<dbReference type="EMBL" id="JAGZJA010000003">
    <property type="protein sequence ID" value="MBS5146696.1"/>
    <property type="molecule type" value="Genomic_DNA"/>
</dbReference>
<dbReference type="InterPro" id="IPR036662">
    <property type="entry name" value="PTS_EIIA_man-typ_sf"/>
</dbReference>
<evidence type="ECO:0000313" key="4">
    <source>
        <dbReference type="Proteomes" id="UP000738879"/>
    </source>
</evidence>
<dbReference type="Gene3D" id="3.40.50.510">
    <property type="entry name" value="Phosphotransferase system, mannose-type IIA component"/>
    <property type="match status" value="1"/>
</dbReference>
<dbReference type="PROSITE" id="PS51096">
    <property type="entry name" value="PTS_EIIA_TYPE_4"/>
    <property type="match status" value="1"/>
</dbReference>
<dbReference type="PANTHER" id="PTHR33799:SF1">
    <property type="entry name" value="PTS SYSTEM MANNOSE-SPECIFIC EIIAB COMPONENT-RELATED"/>
    <property type="match status" value="1"/>
</dbReference>
<feature type="domain" description="PTS EIIA type-4" evidence="2">
    <location>
        <begin position="1"/>
        <end position="131"/>
    </location>
</feature>
<dbReference type="Proteomes" id="UP000738879">
    <property type="component" value="Unassembled WGS sequence"/>
</dbReference>
<proteinExistence type="predicted"/>
<dbReference type="GO" id="GO:0016740">
    <property type="term" value="F:transferase activity"/>
    <property type="evidence" value="ECO:0007669"/>
    <property type="project" value="UniProtKB-KW"/>
</dbReference>
<organism evidence="3 4">
    <name type="scientific">Collinsella intestinalis</name>
    <dbReference type="NCBI Taxonomy" id="147207"/>
    <lineage>
        <taxon>Bacteria</taxon>
        <taxon>Bacillati</taxon>
        <taxon>Actinomycetota</taxon>
        <taxon>Coriobacteriia</taxon>
        <taxon>Coriobacteriales</taxon>
        <taxon>Coriobacteriaceae</taxon>
        <taxon>Collinsella</taxon>
    </lineage>
</organism>
<dbReference type="AlphaFoldDB" id="A0A943GPN3"/>
<accession>A0A943GPN3</accession>
<comment type="caution">
    <text evidence="3">The sequence shown here is derived from an EMBL/GenBank/DDBJ whole genome shotgun (WGS) entry which is preliminary data.</text>
</comment>
<protein>
    <submittedName>
        <fullName evidence="3">PTS fructose transporter subunit IIA</fullName>
    </submittedName>
</protein>
<name>A0A943GPN3_9ACTN</name>
<dbReference type="Pfam" id="PF03610">
    <property type="entry name" value="EIIA-man"/>
    <property type="match status" value="1"/>
</dbReference>
<reference evidence="3" key="1">
    <citation type="submission" date="2021-02" db="EMBL/GenBank/DDBJ databases">
        <title>Infant gut strain persistence is associated with maternal origin, phylogeny, and functional potential including surface adhesion and iron acquisition.</title>
        <authorList>
            <person name="Lou Y.C."/>
        </authorList>
    </citation>
    <scope>NUCLEOTIDE SEQUENCE</scope>
    <source>
        <strain evidence="3">L3_128_245G1_dasL3_128_245G1_concoct_49</strain>
    </source>
</reference>
<sequence length="145" mass="15685">MKKILVASHGCLADGIKSSVGILTGNQDLITTVNAYVDESDYTATIQEFIDSVKPDDDAVIFTDIYGGSVFQKVMLLEPEKKGIVHVTGFNLAAVIEALIRTDPITPELMDQIVQDASGLMQRMECVSDSMAATDGEGCDDDFFE</sequence>
<dbReference type="GO" id="GO:0009401">
    <property type="term" value="P:phosphoenolpyruvate-dependent sugar phosphotransferase system"/>
    <property type="evidence" value="ECO:0007669"/>
    <property type="project" value="InterPro"/>
</dbReference>
<dbReference type="InterPro" id="IPR004701">
    <property type="entry name" value="PTS_EIIA_man-typ"/>
</dbReference>
<dbReference type="SUPFAM" id="SSF53062">
    <property type="entry name" value="PTS system fructose IIA component-like"/>
    <property type="match status" value="1"/>
</dbReference>
<dbReference type="PANTHER" id="PTHR33799">
    <property type="entry name" value="PTS PERMEASE-RELATED-RELATED"/>
    <property type="match status" value="1"/>
</dbReference>
<evidence type="ECO:0000256" key="1">
    <source>
        <dbReference type="ARBA" id="ARBA00022679"/>
    </source>
</evidence>